<protein>
    <submittedName>
        <fullName evidence="3">Uncharacterized protein</fullName>
    </submittedName>
</protein>
<organism evidence="3 4">
    <name type="scientific">Mauremys mutica</name>
    <name type="common">yellowpond turtle</name>
    <dbReference type="NCBI Taxonomy" id="74926"/>
    <lineage>
        <taxon>Eukaryota</taxon>
        <taxon>Metazoa</taxon>
        <taxon>Chordata</taxon>
        <taxon>Craniata</taxon>
        <taxon>Vertebrata</taxon>
        <taxon>Euteleostomi</taxon>
        <taxon>Archelosauria</taxon>
        <taxon>Testudinata</taxon>
        <taxon>Testudines</taxon>
        <taxon>Cryptodira</taxon>
        <taxon>Durocryptodira</taxon>
        <taxon>Testudinoidea</taxon>
        <taxon>Geoemydidae</taxon>
        <taxon>Geoemydinae</taxon>
        <taxon>Mauremys</taxon>
    </lineage>
</organism>
<feature type="transmembrane region" description="Helical" evidence="2">
    <location>
        <begin position="12"/>
        <end position="35"/>
    </location>
</feature>
<keyword evidence="2" id="KW-0812">Transmembrane</keyword>
<name>A0A9D4BAJ4_9SAUR</name>
<comment type="caution">
    <text evidence="3">The sequence shown here is derived from an EMBL/GenBank/DDBJ whole genome shotgun (WGS) entry which is preliminary data.</text>
</comment>
<keyword evidence="2" id="KW-1133">Transmembrane helix</keyword>
<keyword evidence="4" id="KW-1185">Reference proteome</keyword>
<proteinExistence type="predicted"/>
<feature type="region of interest" description="Disordered" evidence="1">
    <location>
        <begin position="81"/>
        <end position="101"/>
    </location>
</feature>
<evidence type="ECO:0000256" key="1">
    <source>
        <dbReference type="SAM" id="MobiDB-lite"/>
    </source>
</evidence>
<feature type="compositionally biased region" description="Polar residues" evidence="1">
    <location>
        <begin position="85"/>
        <end position="101"/>
    </location>
</feature>
<evidence type="ECO:0000313" key="4">
    <source>
        <dbReference type="Proteomes" id="UP000827986"/>
    </source>
</evidence>
<sequence>MNFQFRHHLPIKVSCIAAEIPLINNVFIYYIPMIYFQSIHHHNATNSYMLQTLQAASFLLFLSHLSKSFTFTTYCLADPKHSKIRTSTPPKSQNNKINILK</sequence>
<evidence type="ECO:0000256" key="2">
    <source>
        <dbReference type="SAM" id="Phobius"/>
    </source>
</evidence>
<keyword evidence="2" id="KW-0472">Membrane</keyword>
<evidence type="ECO:0000313" key="3">
    <source>
        <dbReference type="EMBL" id="KAH1185984.1"/>
    </source>
</evidence>
<feature type="transmembrane region" description="Helical" evidence="2">
    <location>
        <begin position="55"/>
        <end position="77"/>
    </location>
</feature>
<gene>
    <name evidence="3" type="ORF">KIL84_018733</name>
</gene>
<reference evidence="3" key="1">
    <citation type="submission" date="2021-09" db="EMBL/GenBank/DDBJ databases">
        <title>The genome of Mauremys mutica provides insights into the evolution of semi-aquatic lifestyle.</title>
        <authorList>
            <person name="Gong S."/>
            <person name="Gao Y."/>
        </authorList>
    </citation>
    <scope>NUCLEOTIDE SEQUENCE</scope>
    <source>
        <strain evidence="3">MM-2020</strain>
        <tissue evidence="3">Muscle</tissue>
    </source>
</reference>
<dbReference type="AlphaFoldDB" id="A0A9D4BAJ4"/>
<dbReference type="EMBL" id="JAHDVG010000463">
    <property type="protein sequence ID" value="KAH1185984.1"/>
    <property type="molecule type" value="Genomic_DNA"/>
</dbReference>
<dbReference type="Proteomes" id="UP000827986">
    <property type="component" value="Unassembled WGS sequence"/>
</dbReference>
<accession>A0A9D4BAJ4</accession>